<proteinExistence type="predicted"/>
<gene>
    <name evidence="1" type="ORF">BDY19DRAFT_459392</name>
</gene>
<evidence type="ECO:0000313" key="2">
    <source>
        <dbReference type="Proteomes" id="UP001055072"/>
    </source>
</evidence>
<comment type="caution">
    <text evidence="1">The sequence shown here is derived from an EMBL/GenBank/DDBJ whole genome shotgun (WGS) entry which is preliminary data.</text>
</comment>
<reference evidence="1" key="1">
    <citation type="journal article" date="2021" name="Environ. Microbiol.">
        <title>Gene family expansions and transcriptome signatures uncover fungal adaptations to wood decay.</title>
        <authorList>
            <person name="Hage H."/>
            <person name="Miyauchi S."/>
            <person name="Viragh M."/>
            <person name="Drula E."/>
            <person name="Min B."/>
            <person name="Chaduli D."/>
            <person name="Navarro D."/>
            <person name="Favel A."/>
            <person name="Norest M."/>
            <person name="Lesage-Meessen L."/>
            <person name="Balint B."/>
            <person name="Merenyi Z."/>
            <person name="de Eugenio L."/>
            <person name="Morin E."/>
            <person name="Martinez A.T."/>
            <person name="Baldrian P."/>
            <person name="Stursova M."/>
            <person name="Martinez M.J."/>
            <person name="Novotny C."/>
            <person name="Magnuson J.K."/>
            <person name="Spatafora J.W."/>
            <person name="Maurice S."/>
            <person name="Pangilinan J."/>
            <person name="Andreopoulos W."/>
            <person name="LaButti K."/>
            <person name="Hundley H."/>
            <person name="Na H."/>
            <person name="Kuo A."/>
            <person name="Barry K."/>
            <person name="Lipzen A."/>
            <person name="Henrissat B."/>
            <person name="Riley R."/>
            <person name="Ahrendt S."/>
            <person name="Nagy L.G."/>
            <person name="Grigoriev I.V."/>
            <person name="Martin F."/>
            <person name="Rosso M.N."/>
        </authorList>
    </citation>
    <scope>NUCLEOTIDE SEQUENCE</scope>
    <source>
        <strain evidence="1">CBS 384.51</strain>
    </source>
</reference>
<sequence length="99" mass="11194">MHCFPLENAALRCNISGIVGISLFYASLIWRAHPVFLRIRTLPRPKLLDTRLFCFFFAAAASLLSWSSYLTFPGDKQIAAIPNSQARHPGCHFQTRDDV</sequence>
<organism evidence="1 2">
    <name type="scientific">Irpex rosettiformis</name>
    <dbReference type="NCBI Taxonomy" id="378272"/>
    <lineage>
        <taxon>Eukaryota</taxon>
        <taxon>Fungi</taxon>
        <taxon>Dikarya</taxon>
        <taxon>Basidiomycota</taxon>
        <taxon>Agaricomycotina</taxon>
        <taxon>Agaricomycetes</taxon>
        <taxon>Polyporales</taxon>
        <taxon>Irpicaceae</taxon>
        <taxon>Irpex</taxon>
    </lineage>
</organism>
<name>A0ACB8TT00_9APHY</name>
<dbReference type="Proteomes" id="UP001055072">
    <property type="component" value="Unassembled WGS sequence"/>
</dbReference>
<evidence type="ECO:0000313" key="1">
    <source>
        <dbReference type="EMBL" id="KAI0085175.1"/>
    </source>
</evidence>
<dbReference type="EMBL" id="MU274934">
    <property type="protein sequence ID" value="KAI0085175.1"/>
    <property type="molecule type" value="Genomic_DNA"/>
</dbReference>
<protein>
    <submittedName>
        <fullName evidence="1">Uncharacterized protein</fullName>
    </submittedName>
</protein>
<accession>A0ACB8TT00</accession>
<keyword evidence="2" id="KW-1185">Reference proteome</keyword>